<evidence type="ECO:0000256" key="2">
    <source>
        <dbReference type="ARBA" id="ARBA00004653"/>
    </source>
</evidence>
<keyword evidence="7 8" id="KW-0472">Membrane</keyword>
<reference evidence="10 13" key="2">
    <citation type="journal article" date="2020" name="Appl. Microbiol. Biotechnol.">
        <title>Targeted gene deletion in Brettanomyces bruxellensis with an expression-free CRISPR-Cas9 system.</title>
        <authorList>
            <person name="Varela C."/>
            <person name="Bartel C."/>
            <person name="Onetto C."/>
            <person name="Borneman A."/>
        </authorList>
    </citation>
    <scope>NUCLEOTIDE SEQUENCE [LARGE SCALE GENOMIC DNA]</scope>
    <source>
        <strain evidence="10 13">AWRI1613</strain>
    </source>
</reference>
<evidence type="ECO:0000256" key="3">
    <source>
        <dbReference type="ARBA" id="ARBA00005467"/>
    </source>
</evidence>
<dbReference type="GO" id="GO:0000139">
    <property type="term" value="C:Golgi membrane"/>
    <property type="evidence" value="ECO:0007669"/>
    <property type="project" value="UniProtKB-SubCell"/>
</dbReference>
<keyword evidence="5 8" id="KW-0812">Transmembrane</keyword>
<feature type="transmembrane region" description="Helical" evidence="8">
    <location>
        <begin position="47"/>
        <end position="67"/>
    </location>
</feature>
<protein>
    <recommendedName>
        <fullName evidence="4 8">Golgi apparatus membrane protein TVP23</fullName>
    </recommendedName>
</protein>
<evidence type="ECO:0000313" key="12">
    <source>
        <dbReference type="Proteomes" id="UP000478008"/>
    </source>
</evidence>
<dbReference type="Pfam" id="PF05832">
    <property type="entry name" value="DUF846"/>
    <property type="match status" value="1"/>
</dbReference>
<feature type="transmembrane region" description="Helical" evidence="8">
    <location>
        <begin position="159"/>
        <end position="179"/>
    </location>
</feature>
<comment type="function">
    <text evidence="1 8">Golgi membrane protein involved in vesicular trafficking.</text>
</comment>
<dbReference type="GO" id="GO:0016192">
    <property type="term" value="P:vesicle-mediated transport"/>
    <property type="evidence" value="ECO:0007669"/>
    <property type="project" value="TreeGrafter"/>
</dbReference>
<keyword evidence="12" id="KW-1185">Reference proteome</keyword>
<evidence type="ECO:0000313" key="10">
    <source>
        <dbReference type="EMBL" id="KAF6009717.1"/>
    </source>
</evidence>
<evidence type="ECO:0000256" key="9">
    <source>
        <dbReference type="SAM" id="MobiDB-lite"/>
    </source>
</evidence>
<dbReference type="Proteomes" id="UP000478008">
    <property type="component" value="Unassembled WGS sequence"/>
</dbReference>
<proteinExistence type="inferred from homology"/>
<evidence type="ECO:0000313" key="13">
    <source>
        <dbReference type="Proteomes" id="UP000568158"/>
    </source>
</evidence>
<organism evidence="11 12">
    <name type="scientific">Dekkera bruxellensis</name>
    <name type="common">Brettanomyces custersii</name>
    <dbReference type="NCBI Taxonomy" id="5007"/>
    <lineage>
        <taxon>Eukaryota</taxon>
        <taxon>Fungi</taxon>
        <taxon>Dikarya</taxon>
        <taxon>Ascomycota</taxon>
        <taxon>Saccharomycotina</taxon>
        <taxon>Pichiomycetes</taxon>
        <taxon>Pichiales</taxon>
        <taxon>Pichiaceae</taxon>
        <taxon>Brettanomyces</taxon>
    </lineage>
</organism>
<evidence type="ECO:0000256" key="8">
    <source>
        <dbReference type="RuleBase" id="RU361206"/>
    </source>
</evidence>
<feature type="compositionally biased region" description="Polar residues" evidence="9">
    <location>
        <begin position="17"/>
        <end position="29"/>
    </location>
</feature>
<feature type="transmembrane region" description="Helical" evidence="8">
    <location>
        <begin position="134"/>
        <end position="153"/>
    </location>
</feature>
<gene>
    <name evidence="11" type="primary">TVP23</name>
    <name evidence="11" type="ORF">DEBR0S2_16402G</name>
    <name evidence="10" type="ORF">HII12_003263</name>
</gene>
<keyword evidence="8" id="KW-0333">Golgi apparatus</keyword>
<comment type="subcellular location">
    <subcellularLocation>
        <location evidence="2 8">Golgi apparatus membrane</location>
        <topology evidence="2 8">Multi-pass membrane protein</topology>
    </subcellularLocation>
</comment>
<dbReference type="Proteomes" id="UP000568158">
    <property type="component" value="Unassembled WGS sequence"/>
</dbReference>
<dbReference type="AlphaFoldDB" id="A0A7D9CYG9"/>
<comment type="similarity">
    <text evidence="3 8">Belongs to the TVP23 family.</text>
</comment>
<dbReference type="PANTHER" id="PTHR13019">
    <property type="entry name" value="GOLGI APPARATUS MEMBRANE PROTEIN TVP23"/>
    <property type="match status" value="1"/>
</dbReference>
<name>A0A7D9CYG9_DEKBR</name>
<evidence type="ECO:0000256" key="7">
    <source>
        <dbReference type="ARBA" id="ARBA00023136"/>
    </source>
</evidence>
<feature type="region of interest" description="Disordered" evidence="9">
    <location>
        <begin position="1"/>
        <end position="29"/>
    </location>
</feature>
<evidence type="ECO:0000256" key="1">
    <source>
        <dbReference type="ARBA" id="ARBA00003246"/>
    </source>
</evidence>
<evidence type="ECO:0000256" key="4">
    <source>
        <dbReference type="ARBA" id="ARBA00013603"/>
    </source>
</evidence>
<dbReference type="EMBL" id="CABFWN010000002">
    <property type="protein sequence ID" value="VUG17790.1"/>
    <property type="molecule type" value="Genomic_DNA"/>
</dbReference>
<reference evidence="11 12" key="1">
    <citation type="submission" date="2019-07" db="EMBL/GenBank/DDBJ databases">
        <authorList>
            <person name="Friedrich A."/>
            <person name="Schacherer J."/>
        </authorList>
    </citation>
    <scope>NUCLEOTIDE SEQUENCE [LARGE SCALE GENOMIC DNA]</scope>
</reference>
<dbReference type="PANTHER" id="PTHR13019:SF7">
    <property type="entry name" value="GOLGI APPARATUS MEMBRANE PROTEIN TVP23"/>
    <property type="match status" value="1"/>
</dbReference>
<keyword evidence="6 8" id="KW-1133">Transmembrane helix</keyword>
<dbReference type="GO" id="GO:0009306">
    <property type="term" value="P:protein secretion"/>
    <property type="evidence" value="ECO:0007669"/>
    <property type="project" value="TreeGrafter"/>
</dbReference>
<feature type="transmembrane region" description="Helical" evidence="8">
    <location>
        <begin position="73"/>
        <end position="91"/>
    </location>
</feature>
<dbReference type="EMBL" id="JABCYN010000030">
    <property type="protein sequence ID" value="KAF6009717.1"/>
    <property type="molecule type" value="Genomic_DNA"/>
</dbReference>
<evidence type="ECO:0000313" key="11">
    <source>
        <dbReference type="EMBL" id="VUG17790.1"/>
    </source>
</evidence>
<evidence type="ECO:0000256" key="5">
    <source>
        <dbReference type="ARBA" id="ARBA00022692"/>
    </source>
</evidence>
<sequence>MSDTIIQPDVQPPTPGEEQTGNTTSNQQQESLPQSLYRRLLESAHPIALLFYLILRLSPLIIYLFGLWFTSNYILFFIVVILLLSADFWNVKNIAGRLLVGLRWWNETNDVGKSVLVFETADPSRHINPIDSKVFWFLMYICPIVWILFGIMALLKLQFLSLILVGIGIVLTASNTMAYTKCDKFGKANSFATDVFGSVTGNVFDRMNPFKGLFNRQ</sequence>
<evidence type="ECO:0000256" key="6">
    <source>
        <dbReference type="ARBA" id="ARBA00022989"/>
    </source>
</evidence>
<dbReference type="InterPro" id="IPR008564">
    <property type="entry name" value="TVP23-like"/>
</dbReference>
<accession>A0A7D9CYG9</accession>